<dbReference type="EMBL" id="CP002292">
    <property type="protein sequence ID" value="ADP70290.1"/>
    <property type="molecule type" value="Genomic_DNA"/>
</dbReference>
<dbReference type="OrthoDB" id="329226at2"/>
<gene>
    <name evidence="1" type="ordered locus">Rvan_1016</name>
</gene>
<sequence>MSVSFADPKLARKLEALSDEERHDLPFGIIKLDSNGVVSFFSRTEARESGWKKRPALGIDFFVGIAPCMATPEFKGRIEEAARHGAVDIELGWVGDFDDPNGEMTVRIQSAADGGIWICLDRPDQG</sequence>
<dbReference type="HOGENOM" id="CLU_142270_0_0_5"/>
<dbReference type="RefSeq" id="WP_013418694.1">
    <property type="nucleotide sequence ID" value="NC_014664.1"/>
</dbReference>
<accession>E3I2Z6</accession>
<organism evidence="1 2">
    <name type="scientific">Rhodomicrobium vannielii (strain ATCC 17100 / DSM 162 / LMG 4299 / NCIMB 10020 / ATH 3.1.1)</name>
    <dbReference type="NCBI Taxonomy" id="648757"/>
    <lineage>
        <taxon>Bacteria</taxon>
        <taxon>Pseudomonadati</taxon>
        <taxon>Pseudomonadota</taxon>
        <taxon>Alphaproteobacteria</taxon>
        <taxon>Hyphomicrobiales</taxon>
        <taxon>Hyphomicrobiaceae</taxon>
        <taxon>Rhodomicrobium</taxon>
    </lineage>
</organism>
<evidence type="ECO:0008006" key="3">
    <source>
        <dbReference type="Google" id="ProtNLM"/>
    </source>
</evidence>
<proteinExistence type="predicted"/>
<evidence type="ECO:0000313" key="2">
    <source>
        <dbReference type="Proteomes" id="UP000001399"/>
    </source>
</evidence>
<dbReference type="STRING" id="648757.Rvan_1016"/>
<name>E3I2Z6_RHOVT</name>
<evidence type="ECO:0000313" key="1">
    <source>
        <dbReference type="EMBL" id="ADP70290.1"/>
    </source>
</evidence>
<reference evidence="2" key="1">
    <citation type="journal article" date="2011" name="J. Bacteriol.">
        <title>Genome sequences of eight morphologically diverse alphaproteobacteria.</title>
        <authorList>
            <consortium name="US DOE Joint Genome Institute"/>
            <person name="Brown P.J."/>
            <person name="Kysela D.T."/>
            <person name="Buechlein A."/>
            <person name="Hemmerich C."/>
            <person name="Brun Y.V."/>
        </authorList>
    </citation>
    <scope>NUCLEOTIDE SEQUENCE [LARGE SCALE GENOMIC DNA]</scope>
    <source>
        <strain evidence="2">ATCC 17100 / ATH 3.1.1 / DSM 162 / LMG 4299</strain>
    </source>
</reference>
<keyword evidence="2" id="KW-1185">Reference proteome</keyword>
<protein>
    <recommendedName>
        <fullName evidence="3">Photoactive yellow protein</fullName>
    </recommendedName>
</protein>
<dbReference type="Proteomes" id="UP000001399">
    <property type="component" value="Chromosome"/>
</dbReference>
<dbReference type="KEGG" id="rva:Rvan_1016"/>
<dbReference type="AlphaFoldDB" id="E3I2Z6"/>
<dbReference type="Gene3D" id="3.30.450.20">
    <property type="entry name" value="PAS domain"/>
    <property type="match status" value="1"/>
</dbReference>
<dbReference type="eggNOG" id="COG4251">
    <property type="taxonomic scope" value="Bacteria"/>
</dbReference>
<dbReference type="SUPFAM" id="SSF55785">
    <property type="entry name" value="PYP-like sensor domain (PAS domain)"/>
    <property type="match status" value="1"/>
</dbReference>
<dbReference type="InterPro" id="IPR035965">
    <property type="entry name" value="PAS-like_dom_sf"/>
</dbReference>